<dbReference type="Pfam" id="PF12680">
    <property type="entry name" value="SnoaL_2"/>
    <property type="match status" value="1"/>
</dbReference>
<sequence>MNMRTAELTEASTPEYAARTNRTRAAFLDFVRLYYDEMKVREAFERYVHVDYMQHNPAVTDGREAAIAHLEGLLARPTVTMDVRRILVDGDYAVAHLIGRQGPEDPGHALMNIFRFEDGLIVEHWDVAQPVPVTTASGRGMG</sequence>
<feature type="domain" description="SnoaL-like" evidence="1">
    <location>
        <begin position="42"/>
        <end position="124"/>
    </location>
</feature>
<dbReference type="Proteomes" id="UP001138540">
    <property type="component" value="Unassembled WGS sequence"/>
</dbReference>
<evidence type="ECO:0000313" key="3">
    <source>
        <dbReference type="Proteomes" id="UP001138540"/>
    </source>
</evidence>
<keyword evidence="3" id="KW-1185">Reference proteome</keyword>
<comment type="caution">
    <text evidence="2">The sequence shown here is derived from an EMBL/GenBank/DDBJ whole genome shotgun (WGS) entry which is preliminary data.</text>
</comment>
<dbReference type="InterPro" id="IPR037401">
    <property type="entry name" value="SnoaL-like"/>
</dbReference>
<proteinExistence type="predicted"/>
<evidence type="ECO:0000259" key="1">
    <source>
        <dbReference type="Pfam" id="PF12680"/>
    </source>
</evidence>
<dbReference type="RefSeq" id="WP_184047224.1">
    <property type="nucleotide sequence ID" value="NZ_JACHKA010000001.1"/>
</dbReference>
<protein>
    <submittedName>
        <fullName evidence="2">SnoaL-like aldol condensation-catalyzing enzyme</fullName>
    </submittedName>
</protein>
<dbReference type="Gene3D" id="3.10.450.50">
    <property type="match status" value="1"/>
</dbReference>
<name>A0ABR6NHS3_9SPHN</name>
<gene>
    <name evidence="2" type="ORF">HNP60_002804</name>
</gene>
<reference evidence="2 3" key="1">
    <citation type="submission" date="2020-08" db="EMBL/GenBank/DDBJ databases">
        <title>Exploring microbial biodiversity for novel pathways involved in the catabolism of aromatic compounds derived from lignin.</title>
        <authorList>
            <person name="Elkins J."/>
        </authorList>
    </citation>
    <scope>NUCLEOTIDE SEQUENCE [LARGE SCALE GENOMIC DNA]</scope>
    <source>
        <strain evidence="2 3">B1D3A</strain>
    </source>
</reference>
<dbReference type="EMBL" id="JACHKA010000001">
    <property type="protein sequence ID" value="MBB5986830.1"/>
    <property type="molecule type" value="Genomic_DNA"/>
</dbReference>
<dbReference type="InterPro" id="IPR032710">
    <property type="entry name" value="NTF2-like_dom_sf"/>
</dbReference>
<accession>A0ABR6NHS3</accession>
<organism evidence="2 3">
    <name type="scientific">Sphingobium lignivorans</name>
    <dbReference type="NCBI Taxonomy" id="2735886"/>
    <lineage>
        <taxon>Bacteria</taxon>
        <taxon>Pseudomonadati</taxon>
        <taxon>Pseudomonadota</taxon>
        <taxon>Alphaproteobacteria</taxon>
        <taxon>Sphingomonadales</taxon>
        <taxon>Sphingomonadaceae</taxon>
        <taxon>Sphingobium</taxon>
    </lineage>
</organism>
<evidence type="ECO:0000313" key="2">
    <source>
        <dbReference type="EMBL" id="MBB5986830.1"/>
    </source>
</evidence>
<dbReference type="SUPFAM" id="SSF54427">
    <property type="entry name" value="NTF2-like"/>
    <property type="match status" value="1"/>
</dbReference>